<protein>
    <submittedName>
        <fullName evidence="2">IP15871p</fullName>
    </submittedName>
</protein>
<dbReference type="HOGENOM" id="CLU_000235_0_0_1"/>
<evidence type="ECO:0000256" key="1">
    <source>
        <dbReference type="SAM" id="MobiDB-lite"/>
    </source>
</evidence>
<dbReference type="ExpressionAtlas" id="Q29QZ1">
    <property type="expression patterns" value="baseline and differential"/>
</dbReference>
<proteinExistence type="evidence at transcript level"/>
<name>Q29QZ1_DROME</name>
<feature type="compositionally biased region" description="Low complexity" evidence="1">
    <location>
        <begin position="23"/>
        <end position="33"/>
    </location>
</feature>
<feature type="region of interest" description="Disordered" evidence="1">
    <location>
        <begin position="22"/>
        <end position="81"/>
    </location>
</feature>
<organism evidence="2">
    <name type="scientific">Drosophila melanogaster</name>
    <name type="common">Fruit fly</name>
    <dbReference type="NCBI Taxonomy" id="7227"/>
    <lineage>
        <taxon>Eukaryota</taxon>
        <taxon>Metazoa</taxon>
        <taxon>Ecdysozoa</taxon>
        <taxon>Arthropoda</taxon>
        <taxon>Hexapoda</taxon>
        <taxon>Insecta</taxon>
        <taxon>Pterygota</taxon>
        <taxon>Neoptera</taxon>
        <taxon>Endopterygota</taxon>
        <taxon>Diptera</taxon>
        <taxon>Brachycera</taxon>
        <taxon>Muscomorpha</taxon>
        <taxon>Ephydroidea</taxon>
        <taxon>Drosophilidae</taxon>
        <taxon>Drosophila</taxon>
        <taxon>Sophophora</taxon>
    </lineage>
</organism>
<dbReference type="AlphaFoldDB" id="Q29QZ1"/>
<evidence type="ECO:0000313" key="2">
    <source>
        <dbReference type="EMBL" id="ABC86311.1"/>
    </source>
</evidence>
<dbReference type="VEuPathDB" id="VectorBase:FBgn0266756"/>
<dbReference type="EMBL" id="BT024249">
    <property type="protein sequence ID" value="ABC86311.1"/>
    <property type="molecule type" value="mRNA"/>
</dbReference>
<reference evidence="2" key="1">
    <citation type="submission" date="2006-01" db="EMBL/GenBank/DDBJ databases">
        <authorList>
            <person name="Stapleton M."/>
            <person name="Carlson J."/>
            <person name="Chavez C."/>
            <person name="Frise E."/>
            <person name="George R."/>
            <person name="Pacleb J."/>
            <person name="Park S."/>
            <person name="Wan K."/>
            <person name="Yu C."/>
            <person name="Celniker S."/>
        </authorList>
    </citation>
    <scope>NUCLEOTIDE SEQUENCE</scope>
</reference>
<accession>Q29QZ1</accession>
<dbReference type="OrthoDB" id="195679at2759"/>
<sequence>MNTMPGMGVGVGVTVGDCENYVQQQQPQQQQPQLEVTPTHHRLQVRRQSTLPAQPTPAIYMSTSPNRLYSRSPERSPGEQQLYFPGIIIK</sequence>